<evidence type="ECO:0000313" key="2">
    <source>
        <dbReference type="Proteomes" id="UP000030001"/>
    </source>
</evidence>
<sequence length="143" mass="17230">MSPEWFKKQNKRYRYVTEYNRDNAIDWLNSYYEYDHDNIGLVEDAADVIRALLDEANRNSQERFSHEQPVYIVFVPHTPDCYYLRYEYGLMISKDKQLVGLAYSDFIDVNDIDRKANLVDCLFTMAEIKYWGLEDCNRVQIKW</sequence>
<evidence type="ECO:0000313" key="1">
    <source>
        <dbReference type="EMBL" id="KGL66844.1"/>
    </source>
</evidence>
<name>A0A099Y973_LIMMU</name>
<proteinExistence type="predicted"/>
<organism evidence="1 2">
    <name type="scientific">Limosilactobacillus mucosae</name>
    <name type="common">Lactobacillus mucosae</name>
    <dbReference type="NCBI Taxonomy" id="97478"/>
    <lineage>
        <taxon>Bacteria</taxon>
        <taxon>Bacillati</taxon>
        <taxon>Bacillota</taxon>
        <taxon>Bacilli</taxon>
        <taxon>Lactobacillales</taxon>
        <taxon>Lactobacillaceae</taxon>
        <taxon>Limosilactobacillus</taxon>
    </lineage>
</organism>
<dbReference type="AlphaFoldDB" id="A0A099Y973"/>
<comment type="caution">
    <text evidence="1">The sequence shown here is derived from an EMBL/GenBank/DDBJ whole genome shotgun (WGS) entry which is preliminary data.</text>
</comment>
<dbReference type="Proteomes" id="UP000030001">
    <property type="component" value="Unassembled WGS sequence"/>
</dbReference>
<dbReference type="EMBL" id="JROC01000032">
    <property type="protein sequence ID" value="KGL66844.1"/>
    <property type="molecule type" value="Genomic_DNA"/>
</dbReference>
<protein>
    <submittedName>
        <fullName evidence="1">Uncharacterized protein</fullName>
    </submittedName>
</protein>
<gene>
    <name evidence="1" type="ORF">LX03_05985</name>
</gene>
<reference evidence="1 2" key="1">
    <citation type="submission" date="2014-09" db="EMBL/GenBank/DDBJ databases">
        <title>Lactobacillus mucosae CRL573 Genome Sequencing.</title>
        <authorList>
            <person name="Bleckwedel J."/>
            <person name="Teran L.C."/>
            <person name="Bonacina J."/>
            <person name="Saavedra L."/>
            <person name="Mozzi F.B."/>
            <person name="Raya R.R."/>
        </authorList>
    </citation>
    <scope>NUCLEOTIDE SEQUENCE [LARGE SCALE GENOMIC DNA]</scope>
    <source>
        <strain evidence="1 2">CRL573</strain>
    </source>
</reference>
<accession>A0A099Y973</accession>